<reference evidence="16 17" key="1">
    <citation type="submission" date="2019-03" db="EMBL/GenBank/DDBJ databases">
        <title>Paraburkholderia sp. 7MH5, isolated from subtropical forest soil.</title>
        <authorList>
            <person name="Gao Z.-H."/>
            <person name="Qiu L.-H."/>
        </authorList>
    </citation>
    <scope>NUCLEOTIDE SEQUENCE [LARGE SCALE GENOMIC DNA]</scope>
    <source>
        <strain evidence="16 17">7MH5</strain>
    </source>
</reference>
<evidence type="ECO:0000256" key="10">
    <source>
        <dbReference type="ARBA" id="ARBA00023136"/>
    </source>
</evidence>
<dbReference type="Proteomes" id="UP000295727">
    <property type="component" value="Chromosome 4"/>
</dbReference>
<evidence type="ECO:0000313" key="16">
    <source>
        <dbReference type="EMBL" id="QBR02770.1"/>
    </source>
</evidence>
<dbReference type="InterPro" id="IPR050790">
    <property type="entry name" value="ExbB/TolQ_transport"/>
</dbReference>
<comment type="similarity">
    <text evidence="12">Belongs to the exbB/tolQ family.</text>
</comment>
<dbReference type="NCBIfam" id="TIGR02797">
    <property type="entry name" value="exbB"/>
    <property type="match status" value="1"/>
</dbReference>
<feature type="transmembrane region" description="Helical" evidence="13">
    <location>
        <begin position="202"/>
        <end position="224"/>
    </location>
</feature>
<dbReference type="PANTHER" id="PTHR30625">
    <property type="entry name" value="PROTEIN TOLQ"/>
    <property type="match status" value="1"/>
</dbReference>
<comment type="function">
    <text evidence="11">Involved in the TonB-dependent energy-dependent transport of various receptor-bound substrates. Protects ExbD from proteolytic degradation and functionally stabilizes TonB.</text>
</comment>
<keyword evidence="8 12" id="KW-0653">Protein transport</keyword>
<feature type="chain" id="PRO_5020470421" description="Biopolymer transport protein ExbB" evidence="14">
    <location>
        <begin position="23"/>
        <end position="257"/>
    </location>
</feature>
<comment type="subunit">
    <text evidence="2">The accessory proteins ExbB and ExbD seem to form a complex with TonB.</text>
</comment>
<organism evidence="16 17">
    <name type="scientific">Paraburkholderia pallida</name>
    <dbReference type="NCBI Taxonomy" id="2547399"/>
    <lineage>
        <taxon>Bacteria</taxon>
        <taxon>Pseudomonadati</taxon>
        <taxon>Pseudomonadota</taxon>
        <taxon>Betaproteobacteria</taxon>
        <taxon>Burkholderiales</taxon>
        <taxon>Burkholderiaceae</taxon>
        <taxon>Paraburkholderia</taxon>
    </lineage>
</organism>
<evidence type="ECO:0000256" key="9">
    <source>
        <dbReference type="ARBA" id="ARBA00022989"/>
    </source>
</evidence>
<dbReference type="InterPro" id="IPR002898">
    <property type="entry name" value="MotA_ExbB_proton_chnl"/>
</dbReference>
<keyword evidence="14" id="KW-0732">Signal</keyword>
<evidence type="ECO:0000256" key="6">
    <source>
        <dbReference type="ARBA" id="ARBA00022519"/>
    </source>
</evidence>
<dbReference type="InterPro" id="IPR014164">
    <property type="entry name" value="TonB_ExbB_1"/>
</dbReference>
<dbReference type="GO" id="GO:0022857">
    <property type="term" value="F:transmembrane transporter activity"/>
    <property type="evidence" value="ECO:0007669"/>
    <property type="project" value="InterPro"/>
</dbReference>
<gene>
    <name evidence="16" type="primary">exbB</name>
    <name evidence="16" type="ORF">E1956_36785</name>
</gene>
<keyword evidence="7 13" id="KW-0812">Transmembrane</keyword>
<comment type="subcellular location">
    <subcellularLocation>
        <location evidence="1">Cell inner membrane</location>
        <topology evidence="1">Multi-pass membrane protein</topology>
    </subcellularLocation>
    <subcellularLocation>
        <location evidence="12">Membrane</location>
        <topology evidence="12">Multi-pass membrane protein</topology>
    </subcellularLocation>
</comment>
<dbReference type="GO" id="GO:0017038">
    <property type="term" value="P:protein import"/>
    <property type="evidence" value="ECO:0007669"/>
    <property type="project" value="TreeGrafter"/>
</dbReference>
<evidence type="ECO:0000256" key="7">
    <source>
        <dbReference type="ARBA" id="ARBA00022692"/>
    </source>
</evidence>
<dbReference type="KEGG" id="ppai:E1956_36785"/>
<evidence type="ECO:0000256" key="1">
    <source>
        <dbReference type="ARBA" id="ARBA00004429"/>
    </source>
</evidence>
<dbReference type="AlphaFoldDB" id="A0A4P7D6U9"/>
<sequence length="257" mass="27661">MKRSDPVFAAVLAGVASTCAHAQTELAPVPHLNVIEMFRHADMLVQSVMLFLILCSVVTWAVMAEKSVVLGRAQRRSRQFIASIRGVRAVEDIAKRTADVAPSPVGKMWHVAKEEWDMFQANRRGAAITPHQADNLMSRMVVAATLAQEREMQELSRSMGILATIGSTAPFIGLFGTVWGILNSFIGIAASHATSLSVVAPGIAEALLATAIGLFAAIPAVMIYNKFARQISQITGTLDSFQGELSTIVSREMEVIG</sequence>
<keyword evidence="6" id="KW-0997">Cell inner membrane</keyword>
<keyword evidence="4 12" id="KW-0813">Transport</keyword>
<evidence type="ECO:0000256" key="2">
    <source>
        <dbReference type="ARBA" id="ARBA00011471"/>
    </source>
</evidence>
<keyword evidence="17" id="KW-1185">Reference proteome</keyword>
<dbReference type="OrthoDB" id="9805133at2"/>
<evidence type="ECO:0000256" key="11">
    <source>
        <dbReference type="ARBA" id="ARBA00024816"/>
    </source>
</evidence>
<evidence type="ECO:0000256" key="8">
    <source>
        <dbReference type="ARBA" id="ARBA00022927"/>
    </source>
</evidence>
<dbReference type="GO" id="GO:0005886">
    <property type="term" value="C:plasma membrane"/>
    <property type="evidence" value="ECO:0007669"/>
    <property type="project" value="UniProtKB-SubCell"/>
</dbReference>
<dbReference type="EMBL" id="CP038151">
    <property type="protein sequence ID" value="QBR02770.1"/>
    <property type="molecule type" value="Genomic_DNA"/>
</dbReference>
<keyword evidence="10 13" id="KW-0472">Membrane</keyword>
<evidence type="ECO:0000259" key="15">
    <source>
        <dbReference type="Pfam" id="PF01618"/>
    </source>
</evidence>
<dbReference type="Pfam" id="PF01618">
    <property type="entry name" value="MotA_ExbB"/>
    <property type="match status" value="1"/>
</dbReference>
<proteinExistence type="inferred from homology"/>
<evidence type="ECO:0000256" key="14">
    <source>
        <dbReference type="SAM" id="SignalP"/>
    </source>
</evidence>
<feature type="transmembrane region" description="Helical" evidence="13">
    <location>
        <begin position="46"/>
        <end position="69"/>
    </location>
</feature>
<name>A0A4P7D6U9_9BURK</name>
<evidence type="ECO:0000256" key="3">
    <source>
        <dbReference type="ARBA" id="ARBA00022093"/>
    </source>
</evidence>
<evidence type="ECO:0000256" key="12">
    <source>
        <dbReference type="RuleBase" id="RU004057"/>
    </source>
</evidence>
<accession>A0A4P7D6U9</accession>
<keyword evidence="9 13" id="KW-1133">Transmembrane helix</keyword>
<evidence type="ECO:0000256" key="4">
    <source>
        <dbReference type="ARBA" id="ARBA00022448"/>
    </source>
</evidence>
<feature type="transmembrane region" description="Helical" evidence="13">
    <location>
        <begin position="160"/>
        <end position="182"/>
    </location>
</feature>
<feature type="signal peptide" evidence="14">
    <location>
        <begin position="1"/>
        <end position="22"/>
    </location>
</feature>
<feature type="domain" description="MotA/TolQ/ExbB proton channel" evidence="15">
    <location>
        <begin position="143"/>
        <end position="237"/>
    </location>
</feature>
<protein>
    <recommendedName>
        <fullName evidence="3">Biopolymer transport protein ExbB</fullName>
    </recommendedName>
</protein>
<evidence type="ECO:0000256" key="5">
    <source>
        <dbReference type="ARBA" id="ARBA00022475"/>
    </source>
</evidence>
<evidence type="ECO:0000256" key="13">
    <source>
        <dbReference type="SAM" id="Phobius"/>
    </source>
</evidence>
<keyword evidence="5" id="KW-1003">Cell membrane</keyword>
<evidence type="ECO:0000313" key="17">
    <source>
        <dbReference type="Proteomes" id="UP000295727"/>
    </source>
</evidence>
<dbReference type="PANTHER" id="PTHR30625:SF16">
    <property type="entry name" value="BIOPOLYMER TRANSPORT PROTEIN EXBB"/>
    <property type="match status" value="1"/>
</dbReference>
<dbReference type="RefSeq" id="WP_134758289.1">
    <property type="nucleotide sequence ID" value="NZ_CP038151.1"/>
</dbReference>